<accession>A0A1N6MY88</accession>
<dbReference type="AlphaFoldDB" id="A0A1N6MY88"/>
<evidence type="ECO:0000313" key="1">
    <source>
        <dbReference type="EMBL" id="PHM38864.1"/>
    </source>
</evidence>
<sequence>MYLIELADFIIQKVEKAGFIMAGQQLEFNEVIETLPLHSWSEVVPHSVQQSALVSLEQGKVLYLPELSFPLTQEEQTLLREDAVKAGRKNISYRPDGHTITGVALQADEQRVSALMQRYYQYCQQLIEHILPAYTSVLHTPVNSLRVHPVTAWKAGNSWRKDDSRLHVDAFPSRPIQGQRILRIFTNINPSGEPRVWRVGETFPQIADQFLPATRSYSRLNSWLQHKLGITKSLRTHYDHLMLGLHDAMKANQQYQQQGAQLEVQFPAGSTWICYSDQTPHAAMSGQFMLEQTYLLPVSDMVSPENSPLKVLESKLGKKLL</sequence>
<reference evidence="3" key="2">
    <citation type="submission" date="2016-12" db="EMBL/GenBank/DDBJ databases">
        <authorList>
            <person name="Gaudriault S."/>
        </authorList>
    </citation>
    <scope>NUCLEOTIDE SEQUENCE [LARGE SCALE GENOMIC DNA]</scope>
    <source>
        <strain evidence="3">HGB1681 (deposited as PTA-6826 in the American Type Culture Collection)</strain>
    </source>
</reference>
<dbReference type="EMBL" id="FTLG01000188">
    <property type="protein sequence ID" value="SIP73689.1"/>
    <property type="molecule type" value="Genomic_DNA"/>
</dbReference>
<evidence type="ECO:0000313" key="3">
    <source>
        <dbReference type="Proteomes" id="UP000196435"/>
    </source>
</evidence>
<evidence type="ECO:0000313" key="4">
    <source>
        <dbReference type="Proteomes" id="UP000224871"/>
    </source>
</evidence>
<name>A0A1N6MY88_9GAMM</name>
<reference evidence="2" key="1">
    <citation type="submission" date="2016-12" db="EMBL/GenBank/DDBJ databases">
        <authorList>
            <person name="Song W.-J."/>
            <person name="Kurnit D.M."/>
        </authorList>
    </citation>
    <scope>NUCLEOTIDE SEQUENCE [LARGE SCALE GENOMIC DNA]</scope>
    <source>
        <strain evidence="2">HGB1681</strain>
    </source>
</reference>
<dbReference type="InterPro" id="IPR021266">
    <property type="entry name" value="Kdo_hydroxlase"/>
</dbReference>
<gene>
    <name evidence="1" type="ORF">Xinn_00150</name>
    <name evidence="2" type="ORF">XIS1_460004</name>
</gene>
<protein>
    <submittedName>
        <fullName evidence="1">3-deoxy-D-manno-oct-2-ulosonic acid hydroxylase</fullName>
    </submittedName>
</protein>
<dbReference type="Pfam" id="PF11004">
    <property type="entry name" value="Kdo_hydroxy"/>
    <property type="match status" value="1"/>
</dbReference>
<keyword evidence="4" id="KW-1185">Reference proteome</keyword>
<dbReference type="Proteomes" id="UP000196435">
    <property type="component" value="Unassembled WGS sequence"/>
</dbReference>
<dbReference type="Proteomes" id="UP000224871">
    <property type="component" value="Unassembled WGS sequence"/>
</dbReference>
<dbReference type="EMBL" id="NIBU01000001">
    <property type="protein sequence ID" value="PHM38864.1"/>
    <property type="molecule type" value="Genomic_DNA"/>
</dbReference>
<reference evidence="1 4" key="3">
    <citation type="journal article" date="2017" name="Nat. Microbiol.">
        <title>Natural product diversity associated with the nematode symbionts Photorhabdus and Xenorhabdus.</title>
        <authorList>
            <person name="Tobias N.J."/>
            <person name="Wolff H."/>
            <person name="Djahanschiri B."/>
            <person name="Grundmann F."/>
            <person name="Kronenwerth M."/>
            <person name="Shi Y.M."/>
            <person name="Simonyi S."/>
            <person name="Grun P."/>
            <person name="Shapiro-Ilan D."/>
            <person name="Pidot S.J."/>
            <person name="Stinear T.P."/>
            <person name="Ebersberger I."/>
            <person name="Bode H.B."/>
        </authorList>
    </citation>
    <scope>NUCLEOTIDE SEQUENCE [LARGE SCALE GENOMIC DNA]</scope>
    <source>
        <strain evidence="1 4">DSM 16336</strain>
    </source>
</reference>
<evidence type="ECO:0000313" key="2">
    <source>
        <dbReference type="EMBL" id="SIP73689.1"/>
    </source>
</evidence>
<organism evidence="2 3">
    <name type="scientific">Xenorhabdus innexi</name>
    <dbReference type="NCBI Taxonomy" id="290109"/>
    <lineage>
        <taxon>Bacteria</taxon>
        <taxon>Pseudomonadati</taxon>
        <taxon>Pseudomonadota</taxon>
        <taxon>Gammaproteobacteria</taxon>
        <taxon>Enterobacterales</taxon>
        <taxon>Morganellaceae</taxon>
        <taxon>Xenorhabdus</taxon>
    </lineage>
</organism>
<proteinExistence type="predicted"/>